<name>A0AAV7UJX8_PLEWA</name>
<reference evidence="1" key="1">
    <citation type="journal article" date="2022" name="bioRxiv">
        <title>Sequencing and chromosome-scale assembly of the giantPleurodeles waltlgenome.</title>
        <authorList>
            <person name="Brown T."/>
            <person name="Elewa A."/>
            <person name="Iarovenko S."/>
            <person name="Subramanian E."/>
            <person name="Araus A.J."/>
            <person name="Petzold A."/>
            <person name="Susuki M."/>
            <person name="Suzuki K.-i.T."/>
            <person name="Hayashi T."/>
            <person name="Toyoda A."/>
            <person name="Oliveira C."/>
            <person name="Osipova E."/>
            <person name="Leigh N.D."/>
            <person name="Simon A."/>
            <person name="Yun M.H."/>
        </authorList>
    </citation>
    <scope>NUCLEOTIDE SEQUENCE</scope>
    <source>
        <strain evidence="1">20211129_DDA</strain>
        <tissue evidence="1">Liver</tissue>
    </source>
</reference>
<protein>
    <submittedName>
        <fullName evidence="1">Uncharacterized protein</fullName>
    </submittedName>
</protein>
<keyword evidence="2" id="KW-1185">Reference proteome</keyword>
<dbReference type="EMBL" id="JANPWB010000005">
    <property type="protein sequence ID" value="KAJ1189133.1"/>
    <property type="molecule type" value="Genomic_DNA"/>
</dbReference>
<evidence type="ECO:0000313" key="2">
    <source>
        <dbReference type="Proteomes" id="UP001066276"/>
    </source>
</evidence>
<organism evidence="1 2">
    <name type="scientific">Pleurodeles waltl</name>
    <name type="common">Iberian ribbed newt</name>
    <dbReference type="NCBI Taxonomy" id="8319"/>
    <lineage>
        <taxon>Eukaryota</taxon>
        <taxon>Metazoa</taxon>
        <taxon>Chordata</taxon>
        <taxon>Craniata</taxon>
        <taxon>Vertebrata</taxon>
        <taxon>Euteleostomi</taxon>
        <taxon>Amphibia</taxon>
        <taxon>Batrachia</taxon>
        <taxon>Caudata</taxon>
        <taxon>Salamandroidea</taxon>
        <taxon>Salamandridae</taxon>
        <taxon>Pleurodelinae</taxon>
        <taxon>Pleurodeles</taxon>
    </lineage>
</organism>
<evidence type="ECO:0000313" key="1">
    <source>
        <dbReference type="EMBL" id="KAJ1189133.1"/>
    </source>
</evidence>
<dbReference type="AlphaFoldDB" id="A0AAV7UJX8"/>
<sequence>MGRRWRTSANTSSVEEEGWDSDMFDTEDIYHPRSSEWFPNPKVAAYVAKAIRHPLEKEVRARLRKGIDRSWRSCQDKLLDVLGPLTKIIELADSAKTSGEPLQMDLVAGWAQRAVCLLGNGNCTISTERRRSLLIKIDPKLGELATSEAGAVAQGNLFGDPFVKKLGRFVSTFSVWIKHSHPCSRSFLERFLLGLGEEGVALLTALCRQAPPELKDDVITAGVMAVKGPSFPTEALVEDDPPVSTE</sequence>
<dbReference type="Proteomes" id="UP001066276">
    <property type="component" value="Chromosome 3_1"/>
</dbReference>
<comment type="caution">
    <text evidence="1">The sequence shown here is derived from an EMBL/GenBank/DDBJ whole genome shotgun (WGS) entry which is preliminary data.</text>
</comment>
<proteinExistence type="predicted"/>
<gene>
    <name evidence="1" type="ORF">NDU88_005884</name>
</gene>
<accession>A0AAV7UJX8</accession>